<name>A0A6G1G042_9PEZI</name>
<evidence type="ECO:0000256" key="1">
    <source>
        <dbReference type="ARBA" id="ARBA00006612"/>
    </source>
</evidence>
<dbReference type="GeneID" id="54420323"/>
<dbReference type="GO" id="GO:0071821">
    <property type="term" value="C:FANCM-MHF complex"/>
    <property type="evidence" value="ECO:0007669"/>
    <property type="project" value="InterPro"/>
</dbReference>
<dbReference type="SUPFAM" id="SSF47113">
    <property type="entry name" value="Histone-fold"/>
    <property type="match status" value="1"/>
</dbReference>
<evidence type="ECO:0000313" key="7">
    <source>
        <dbReference type="RefSeq" id="XP_033533019.1"/>
    </source>
</evidence>
<keyword evidence="4" id="KW-0234">DNA repair</keyword>
<evidence type="ECO:0008006" key="8">
    <source>
        <dbReference type="Google" id="ProtNLM"/>
    </source>
</evidence>
<dbReference type="Proteomes" id="UP000504638">
    <property type="component" value="Unplaced"/>
</dbReference>
<proteinExistence type="inferred from homology"/>
<dbReference type="PANTHER" id="PTHR22980">
    <property type="entry name" value="CORTISTATIN"/>
    <property type="match status" value="1"/>
</dbReference>
<dbReference type="EMBL" id="ML975162">
    <property type="protein sequence ID" value="KAF1811388.1"/>
    <property type="molecule type" value="Genomic_DNA"/>
</dbReference>
<dbReference type="GO" id="GO:0003677">
    <property type="term" value="F:DNA binding"/>
    <property type="evidence" value="ECO:0007669"/>
    <property type="project" value="UniProtKB-KW"/>
</dbReference>
<sequence>MAPRAGTDDVSDKERLKSALWYAIGKMVDHEALISGHNATPQFIGALTEMVWTHIENTSLDLENFAKHAGRSMVNTDDVLLLARRNEGLDALLRSFVDHIRAEHGSGGGSKRKS</sequence>
<dbReference type="OrthoDB" id="1872155at2759"/>
<dbReference type="GO" id="GO:0003682">
    <property type="term" value="F:chromatin binding"/>
    <property type="evidence" value="ECO:0007669"/>
    <property type="project" value="TreeGrafter"/>
</dbReference>
<gene>
    <name evidence="5 7" type="ORF">P152DRAFT_459785</name>
</gene>
<dbReference type="Pfam" id="PF15630">
    <property type="entry name" value="CENP-S"/>
    <property type="match status" value="1"/>
</dbReference>
<dbReference type="InterPro" id="IPR029003">
    <property type="entry name" value="CENP-S/Mhf1"/>
</dbReference>
<dbReference type="GO" id="GO:0031297">
    <property type="term" value="P:replication fork processing"/>
    <property type="evidence" value="ECO:0007669"/>
    <property type="project" value="TreeGrafter"/>
</dbReference>
<evidence type="ECO:0000313" key="6">
    <source>
        <dbReference type="Proteomes" id="UP000504638"/>
    </source>
</evidence>
<dbReference type="GO" id="GO:0046982">
    <property type="term" value="F:protein heterodimerization activity"/>
    <property type="evidence" value="ECO:0007669"/>
    <property type="project" value="InterPro"/>
</dbReference>
<keyword evidence="2" id="KW-0227">DNA damage</keyword>
<evidence type="ECO:0000256" key="4">
    <source>
        <dbReference type="ARBA" id="ARBA00023204"/>
    </source>
</evidence>
<keyword evidence="3" id="KW-0238">DNA-binding</keyword>
<dbReference type="PANTHER" id="PTHR22980:SF0">
    <property type="entry name" value="CENTROMERE PROTEIN S"/>
    <property type="match status" value="1"/>
</dbReference>
<dbReference type="InterPro" id="IPR009072">
    <property type="entry name" value="Histone-fold"/>
</dbReference>
<comment type="similarity">
    <text evidence="1">Belongs to the TAF9 family. CENP-S/MHF1 subfamily.</text>
</comment>
<dbReference type="GO" id="GO:0000712">
    <property type="term" value="P:resolution of meiotic recombination intermediates"/>
    <property type="evidence" value="ECO:0007669"/>
    <property type="project" value="TreeGrafter"/>
</dbReference>
<reference evidence="5 7" key="1">
    <citation type="submission" date="2020-01" db="EMBL/GenBank/DDBJ databases">
        <authorList>
            <consortium name="DOE Joint Genome Institute"/>
            <person name="Haridas S."/>
            <person name="Albert R."/>
            <person name="Binder M."/>
            <person name="Bloem J."/>
            <person name="Labutti K."/>
            <person name="Salamov A."/>
            <person name="Andreopoulos B."/>
            <person name="Baker S.E."/>
            <person name="Barry K."/>
            <person name="Bills G."/>
            <person name="Bluhm B.H."/>
            <person name="Cannon C."/>
            <person name="Castanera R."/>
            <person name="Culley D.E."/>
            <person name="Daum C."/>
            <person name="Ezra D."/>
            <person name="Gonzalez J.B."/>
            <person name="Henrissat B."/>
            <person name="Kuo A."/>
            <person name="Liang C."/>
            <person name="Lipzen A."/>
            <person name="Lutzoni F."/>
            <person name="Magnuson J."/>
            <person name="Mondo S."/>
            <person name="Nolan M."/>
            <person name="Ohm R."/>
            <person name="Pangilinan J."/>
            <person name="Park H.-J."/>
            <person name="Ramirez L."/>
            <person name="Alfaro M."/>
            <person name="Sun H."/>
            <person name="Tritt A."/>
            <person name="Yoshinaga Y."/>
            <person name="Zwiers L.-H."/>
            <person name="Turgeon B.G."/>
            <person name="Goodwin S.B."/>
            <person name="Spatafora J.W."/>
            <person name="Crous P.W."/>
            <person name="Grigoriev I.V."/>
        </authorList>
    </citation>
    <scope>NUCLEOTIDE SEQUENCE</scope>
    <source>
        <strain evidence="5 7">CBS 781.70</strain>
    </source>
</reference>
<dbReference type="GO" id="GO:0006281">
    <property type="term" value="P:DNA repair"/>
    <property type="evidence" value="ECO:0007669"/>
    <property type="project" value="UniProtKB-KW"/>
</dbReference>
<evidence type="ECO:0000256" key="3">
    <source>
        <dbReference type="ARBA" id="ARBA00023125"/>
    </source>
</evidence>
<evidence type="ECO:0000313" key="5">
    <source>
        <dbReference type="EMBL" id="KAF1811388.1"/>
    </source>
</evidence>
<accession>A0A6G1G042</accession>
<dbReference type="Gene3D" id="1.10.20.10">
    <property type="entry name" value="Histone, subunit A"/>
    <property type="match status" value="1"/>
</dbReference>
<evidence type="ECO:0000256" key="2">
    <source>
        <dbReference type="ARBA" id="ARBA00022763"/>
    </source>
</evidence>
<keyword evidence="6" id="KW-1185">Reference proteome</keyword>
<reference evidence="7" key="2">
    <citation type="submission" date="2020-04" db="EMBL/GenBank/DDBJ databases">
        <authorList>
            <consortium name="NCBI Genome Project"/>
        </authorList>
    </citation>
    <scope>NUCLEOTIDE SEQUENCE</scope>
    <source>
        <strain evidence="7">CBS 781.70</strain>
    </source>
</reference>
<dbReference type="CDD" id="cd22919">
    <property type="entry name" value="HFD_CENP-S"/>
    <property type="match status" value="1"/>
</dbReference>
<dbReference type="RefSeq" id="XP_033533019.1">
    <property type="nucleotide sequence ID" value="XM_033679753.1"/>
</dbReference>
<reference evidence="7" key="3">
    <citation type="submission" date="2025-04" db="UniProtKB">
        <authorList>
            <consortium name="RefSeq"/>
        </authorList>
    </citation>
    <scope>IDENTIFICATION</scope>
    <source>
        <strain evidence="7">CBS 781.70</strain>
    </source>
</reference>
<organism evidence="5">
    <name type="scientific">Eremomyces bilateralis CBS 781.70</name>
    <dbReference type="NCBI Taxonomy" id="1392243"/>
    <lineage>
        <taxon>Eukaryota</taxon>
        <taxon>Fungi</taxon>
        <taxon>Dikarya</taxon>
        <taxon>Ascomycota</taxon>
        <taxon>Pezizomycotina</taxon>
        <taxon>Dothideomycetes</taxon>
        <taxon>Dothideomycetes incertae sedis</taxon>
        <taxon>Eremomycetales</taxon>
        <taxon>Eremomycetaceae</taxon>
        <taxon>Eremomyces</taxon>
    </lineage>
</organism>
<dbReference type="AlphaFoldDB" id="A0A6G1G042"/>
<protein>
    <recommendedName>
        <fullName evidence="8">Apoptosis-inducing TAF9-like domain 1 family protein</fullName>
    </recommendedName>
</protein>